<feature type="region of interest" description="Disordered" evidence="1">
    <location>
        <begin position="165"/>
        <end position="293"/>
    </location>
</feature>
<feature type="compositionally biased region" description="Basic residues" evidence="1">
    <location>
        <begin position="462"/>
        <end position="477"/>
    </location>
</feature>
<feature type="region of interest" description="Disordered" evidence="1">
    <location>
        <begin position="451"/>
        <end position="477"/>
    </location>
</feature>
<name>A0ABR3D2K9_NEUIN</name>
<feature type="compositionally biased region" description="Polar residues" evidence="1">
    <location>
        <begin position="360"/>
        <end position="373"/>
    </location>
</feature>
<protein>
    <submittedName>
        <fullName evidence="2">Uncharacterized protein</fullName>
    </submittedName>
</protein>
<dbReference type="Proteomes" id="UP001451303">
    <property type="component" value="Unassembled WGS sequence"/>
</dbReference>
<comment type="caution">
    <text evidence="2">The sequence shown here is derived from an EMBL/GenBank/DDBJ whole genome shotgun (WGS) entry which is preliminary data.</text>
</comment>
<reference evidence="2 3" key="1">
    <citation type="submission" date="2023-09" db="EMBL/GenBank/DDBJ databases">
        <title>Multi-omics analysis of a traditional fermented food reveals byproduct-associated fungal strains for waste-to-food upcycling.</title>
        <authorList>
            <consortium name="Lawrence Berkeley National Laboratory"/>
            <person name="Rekdal V.M."/>
            <person name="Villalobos-Escobedo J.M."/>
            <person name="Rodriguez-Valeron N."/>
            <person name="Garcia M.O."/>
            <person name="Vasquez D.P."/>
            <person name="Damayanti I."/>
            <person name="Sorensen P.M."/>
            <person name="Baidoo E.E."/>
            <person name="De Carvalho A.C."/>
            <person name="Riley R."/>
            <person name="Lipzen A."/>
            <person name="He G."/>
            <person name="Yan M."/>
            <person name="Haridas S."/>
            <person name="Daum C."/>
            <person name="Yoshinaga Y."/>
            <person name="Ng V."/>
            <person name="Grigoriev I.V."/>
            <person name="Munk R."/>
            <person name="Nuraida L."/>
            <person name="Wijaya C.H."/>
            <person name="Morales P.-C."/>
            <person name="Keasling J.D."/>
        </authorList>
    </citation>
    <scope>NUCLEOTIDE SEQUENCE [LARGE SCALE GENOMIC DNA]</scope>
    <source>
        <strain evidence="2 3">FGSC 2613</strain>
    </source>
</reference>
<accession>A0ABR3D2K9</accession>
<feature type="region of interest" description="Disordered" evidence="1">
    <location>
        <begin position="311"/>
        <end position="400"/>
    </location>
</feature>
<feature type="compositionally biased region" description="Polar residues" evidence="1">
    <location>
        <begin position="173"/>
        <end position="183"/>
    </location>
</feature>
<dbReference type="EMBL" id="JAVLET010000011">
    <property type="protein sequence ID" value="KAL0466943.1"/>
    <property type="molecule type" value="Genomic_DNA"/>
</dbReference>
<evidence type="ECO:0000313" key="2">
    <source>
        <dbReference type="EMBL" id="KAL0466943.1"/>
    </source>
</evidence>
<feature type="compositionally biased region" description="Low complexity" evidence="1">
    <location>
        <begin position="327"/>
        <end position="355"/>
    </location>
</feature>
<evidence type="ECO:0000256" key="1">
    <source>
        <dbReference type="SAM" id="MobiDB-lite"/>
    </source>
</evidence>
<sequence length="477" mass="53236">MPGRHRAYTTEQPAKGFKWFPWKREKKVVVEPVQVWSDWVSSDDGTYFYRARKLADGKPLKSFLVVPQLIFLAGTWGDYEYTEGYYMGGYAGEYAGGYARGYADGYMGGIEIPQEKEYHPAVAVSPWKLPEEPVAIIPESSEVMEDAEPRYAEIAESEPIGEFSVADEEEQHQGTTTNATSVSGDDAFENPSEDDGYRESEPLPTVQETEPMVFTHEPEPFRALSPLPTLRREYKPRRRHTTGADTRVPASYHRPRVPHRHTFNEGQSEGHKDSHSQDHHHHRRTKSHDSNHKQPLLFSIFYAVTKTHAGPQIRRMPSASPHRSSTRGKSTTRTSTRPSTATSSSSSRAPSASVSKHQDNTSTRVAVPKTSTQKPTTRKPPVTARPTKPKKPPVPTASETTVVVPLDTGVPSVIAPPGKATVTKTKKFNSKIKSEKEMKVDSKKMIKGWLAGMEPGAEDKKMKGKGSGRERGRRMTK</sequence>
<feature type="compositionally biased region" description="Basic and acidic residues" evidence="1">
    <location>
        <begin position="268"/>
        <end position="277"/>
    </location>
</feature>
<keyword evidence="3" id="KW-1185">Reference proteome</keyword>
<organism evidence="2 3">
    <name type="scientific">Neurospora intermedia</name>
    <dbReference type="NCBI Taxonomy" id="5142"/>
    <lineage>
        <taxon>Eukaryota</taxon>
        <taxon>Fungi</taxon>
        <taxon>Dikarya</taxon>
        <taxon>Ascomycota</taxon>
        <taxon>Pezizomycotina</taxon>
        <taxon>Sordariomycetes</taxon>
        <taxon>Sordariomycetidae</taxon>
        <taxon>Sordariales</taxon>
        <taxon>Sordariaceae</taxon>
        <taxon>Neurospora</taxon>
    </lineage>
</organism>
<gene>
    <name evidence="2" type="ORF">QR685DRAFT_93464</name>
</gene>
<evidence type="ECO:0000313" key="3">
    <source>
        <dbReference type="Proteomes" id="UP001451303"/>
    </source>
</evidence>
<proteinExistence type="predicted"/>